<name>A0A9W4I3V3_9EURO</name>
<comment type="caution">
    <text evidence="3">The sequence shown here is derived from an EMBL/GenBank/DDBJ whole genome shotgun (WGS) entry which is preliminary data.</text>
</comment>
<keyword evidence="2" id="KW-0812">Transmembrane</keyword>
<feature type="region of interest" description="Disordered" evidence="1">
    <location>
        <begin position="1"/>
        <end position="41"/>
    </location>
</feature>
<feature type="transmembrane region" description="Helical" evidence="2">
    <location>
        <begin position="269"/>
        <end position="290"/>
    </location>
</feature>
<keyword evidence="4" id="KW-1185">Reference proteome</keyword>
<sequence>MQPTLTSQKPTFNQDTDSRISQIPPEDSSRLHETSVSKQFPSPNLHRPLYCGHLRSNSSSPVNTPAVVFATEVDHNGRATEVDLSTGTTRGQHINTGFDDQSILPKANSKSDATTLLLDVISKITLMPVAFDRILQQSFASSDKLHLDYSSESYVAPLDPYTSQEHTKDVMGTETGKGNFSQKETTSYRHSGTERSVVAGRINETTRHSLPEVPTHDFQTLSRMLAETTSSHTSSQMIGPTSATKTSNPEWQDTAISGSNISVELSKQGVVLVLSSVLGGILALIGILSIHRIILRHFHRHAGGSVIVRSQPAADFPDKKERTLPRTAEFSHFSIET</sequence>
<reference evidence="3" key="1">
    <citation type="submission" date="2021-07" db="EMBL/GenBank/DDBJ databases">
        <authorList>
            <person name="Branca A.L. A."/>
        </authorList>
    </citation>
    <scope>NUCLEOTIDE SEQUENCE</scope>
</reference>
<accession>A0A9W4I3V3</accession>
<evidence type="ECO:0000256" key="1">
    <source>
        <dbReference type="SAM" id="MobiDB-lite"/>
    </source>
</evidence>
<protein>
    <submittedName>
        <fullName evidence="3">Uncharacterized protein</fullName>
    </submittedName>
</protein>
<keyword evidence="2" id="KW-1133">Transmembrane helix</keyword>
<keyword evidence="2" id="KW-0472">Membrane</keyword>
<organism evidence="3 4">
    <name type="scientific">Penicillium salamii</name>
    <dbReference type="NCBI Taxonomy" id="1612424"/>
    <lineage>
        <taxon>Eukaryota</taxon>
        <taxon>Fungi</taxon>
        <taxon>Dikarya</taxon>
        <taxon>Ascomycota</taxon>
        <taxon>Pezizomycotina</taxon>
        <taxon>Eurotiomycetes</taxon>
        <taxon>Eurotiomycetidae</taxon>
        <taxon>Eurotiales</taxon>
        <taxon>Aspergillaceae</taxon>
        <taxon>Penicillium</taxon>
    </lineage>
</organism>
<gene>
    <name evidence="3" type="ORF">PSALAMII_LOCUS424</name>
</gene>
<dbReference type="Proteomes" id="UP001152649">
    <property type="component" value="Unassembled WGS sequence"/>
</dbReference>
<evidence type="ECO:0000313" key="3">
    <source>
        <dbReference type="EMBL" id="CAG8238302.1"/>
    </source>
</evidence>
<dbReference type="EMBL" id="CAJVPG010000014">
    <property type="protein sequence ID" value="CAG8238302.1"/>
    <property type="molecule type" value="Genomic_DNA"/>
</dbReference>
<proteinExistence type="predicted"/>
<evidence type="ECO:0000256" key="2">
    <source>
        <dbReference type="SAM" id="Phobius"/>
    </source>
</evidence>
<feature type="region of interest" description="Disordered" evidence="1">
    <location>
        <begin position="230"/>
        <end position="250"/>
    </location>
</feature>
<dbReference type="AlphaFoldDB" id="A0A9W4I3V3"/>
<evidence type="ECO:0000313" key="4">
    <source>
        <dbReference type="Proteomes" id="UP001152649"/>
    </source>
</evidence>
<feature type="compositionally biased region" description="Polar residues" evidence="1">
    <location>
        <begin position="1"/>
        <end position="21"/>
    </location>
</feature>
<dbReference type="OrthoDB" id="4374174at2759"/>